<dbReference type="InterPro" id="IPR017746">
    <property type="entry name" value="Cellulose_synthase_operon_BcsQ"/>
</dbReference>
<dbReference type="EMBL" id="FUWJ01000014">
    <property type="protein sequence ID" value="SKA36956.1"/>
    <property type="molecule type" value="Genomic_DNA"/>
</dbReference>
<gene>
    <name evidence="3" type="ORF">SAMN02745126_05859</name>
</gene>
<dbReference type="SUPFAM" id="SSF52540">
    <property type="entry name" value="P-loop containing nucleoside triphosphate hydrolases"/>
    <property type="match status" value="1"/>
</dbReference>
<keyword evidence="1" id="KW-0547">Nucleotide-binding</keyword>
<evidence type="ECO:0000313" key="4">
    <source>
        <dbReference type="Proteomes" id="UP000190092"/>
    </source>
</evidence>
<sequence length="429" mass="45750">MPSAPALAQYANPGEEKAVLAAMAFITDSVTQARVSADLFGPAMGKAVIREGSIDTALALTQWPRDLDLLVVDLGDAADPVADAAALKTAVPGNCLIIGLGRINDVALYRDLIAVGFNDYLALPLGEGVLKRTVERALEMRDRHPAVVSGASSPRDAKPRTLSVLGARGGVGATTLAITIAGLLGKRLREEVLLVDFDLHYGSLMLALDLEAIDALREALDQPDRIDALFIQQVAQKKSEYLYAMGAEEAPTGGFQARPHAANDFLRAVHRRFRWIVADVPRGDPVIQRQVIEASTDVLLLTDLSLPGVRDAMRLQQLVLDVAPQARLHLATSGVVDPRRSAVKVADVERTLKQKVACQVPADAAGTLMAVNFGKPLPEAAPNSAIIKALKPLVASLDEPAAAQEMPARSAGALLRVVQSLKNRRGRKK</sequence>
<evidence type="ECO:0000256" key="1">
    <source>
        <dbReference type="ARBA" id="ARBA00022741"/>
    </source>
</evidence>
<dbReference type="RefSeq" id="WP_139374149.1">
    <property type="nucleotide sequence ID" value="NZ_FUWJ01000014.1"/>
</dbReference>
<dbReference type="GO" id="GO:0009898">
    <property type="term" value="C:cytoplasmic side of plasma membrane"/>
    <property type="evidence" value="ECO:0007669"/>
    <property type="project" value="TreeGrafter"/>
</dbReference>
<dbReference type="Proteomes" id="UP000190092">
    <property type="component" value="Unassembled WGS sequence"/>
</dbReference>
<reference evidence="4" key="1">
    <citation type="submission" date="2017-02" db="EMBL/GenBank/DDBJ databases">
        <authorList>
            <person name="Varghese N."/>
            <person name="Submissions S."/>
        </authorList>
    </citation>
    <scope>NUCLEOTIDE SEQUENCE [LARGE SCALE GENOMIC DNA]</scope>
    <source>
        <strain evidence="4">ATCC 27094</strain>
    </source>
</reference>
<evidence type="ECO:0000313" key="3">
    <source>
        <dbReference type="EMBL" id="SKA36956.1"/>
    </source>
</evidence>
<protein>
    <submittedName>
        <fullName evidence="3">Pilus assembly protein CpaE</fullName>
    </submittedName>
</protein>
<dbReference type="PANTHER" id="PTHR43384:SF6">
    <property type="entry name" value="SEPTUM SITE-DETERMINING PROTEIN MIND HOMOLOG, CHLOROPLASTIC"/>
    <property type="match status" value="1"/>
</dbReference>
<dbReference type="Gene3D" id="3.40.50.300">
    <property type="entry name" value="P-loop containing nucleotide triphosphate hydrolases"/>
    <property type="match status" value="1"/>
</dbReference>
<keyword evidence="2" id="KW-0067">ATP-binding</keyword>
<accession>A0A1T4T952</accession>
<dbReference type="GO" id="GO:0051782">
    <property type="term" value="P:negative regulation of cell division"/>
    <property type="evidence" value="ECO:0007669"/>
    <property type="project" value="TreeGrafter"/>
</dbReference>
<dbReference type="OrthoDB" id="9783172at2"/>
<organism evidence="3 4">
    <name type="scientific">Enhydrobacter aerosaccus</name>
    <dbReference type="NCBI Taxonomy" id="225324"/>
    <lineage>
        <taxon>Bacteria</taxon>
        <taxon>Pseudomonadati</taxon>
        <taxon>Pseudomonadota</taxon>
        <taxon>Alphaproteobacteria</taxon>
        <taxon>Hyphomicrobiales</taxon>
        <taxon>Enhydrobacter</taxon>
    </lineage>
</organism>
<dbReference type="InterPro" id="IPR050625">
    <property type="entry name" value="ParA/MinD_ATPase"/>
</dbReference>
<evidence type="ECO:0000256" key="2">
    <source>
        <dbReference type="ARBA" id="ARBA00022840"/>
    </source>
</evidence>
<dbReference type="STRING" id="225324.SAMN02745126_05859"/>
<proteinExistence type="predicted"/>
<dbReference type="SUPFAM" id="SSF52172">
    <property type="entry name" value="CheY-like"/>
    <property type="match status" value="1"/>
</dbReference>
<dbReference type="InterPro" id="IPR011006">
    <property type="entry name" value="CheY-like_superfamily"/>
</dbReference>
<dbReference type="PANTHER" id="PTHR43384">
    <property type="entry name" value="SEPTUM SITE-DETERMINING PROTEIN MIND HOMOLOG, CHLOROPLASTIC-RELATED"/>
    <property type="match status" value="1"/>
</dbReference>
<dbReference type="Pfam" id="PF06564">
    <property type="entry name" value="CBP_BcsQ"/>
    <property type="match status" value="1"/>
</dbReference>
<dbReference type="GO" id="GO:0005829">
    <property type="term" value="C:cytosol"/>
    <property type="evidence" value="ECO:0007669"/>
    <property type="project" value="TreeGrafter"/>
</dbReference>
<dbReference type="GO" id="GO:0016887">
    <property type="term" value="F:ATP hydrolysis activity"/>
    <property type="evidence" value="ECO:0007669"/>
    <property type="project" value="TreeGrafter"/>
</dbReference>
<keyword evidence="4" id="KW-1185">Reference proteome</keyword>
<dbReference type="GO" id="GO:0005524">
    <property type="term" value="F:ATP binding"/>
    <property type="evidence" value="ECO:0007669"/>
    <property type="project" value="UniProtKB-KW"/>
</dbReference>
<name>A0A1T4T952_9HYPH</name>
<dbReference type="InterPro" id="IPR027417">
    <property type="entry name" value="P-loop_NTPase"/>
</dbReference>
<dbReference type="AlphaFoldDB" id="A0A1T4T952"/>
<dbReference type="Gene3D" id="3.40.50.2300">
    <property type="match status" value="1"/>
</dbReference>